<dbReference type="Proteomes" id="UP000030671">
    <property type="component" value="Unassembled WGS sequence"/>
</dbReference>
<feature type="region of interest" description="Disordered" evidence="1">
    <location>
        <begin position="376"/>
        <end position="395"/>
    </location>
</feature>
<dbReference type="InParanoid" id="W4JNG8"/>
<dbReference type="RefSeq" id="XP_009553112.1">
    <property type="nucleotide sequence ID" value="XM_009554817.1"/>
</dbReference>
<feature type="compositionally biased region" description="Basic and acidic residues" evidence="1">
    <location>
        <begin position="1"/>
        <end position="11"/>
    </location>
</feature>
<gene>
    <name evidence="2" type="ORF">HETIRDRAFT_437235</name>
</gene>
<evidence type="ECO:0000256" key="1">
    <source>
        <dbReference type="SAM" id="MobiDB-lite"/>
    </source>
</evidence>
<evidence type="ECO:0000313" key="2">
    <source>
        <dbReference type="EMBL" id="ETW74610.1"/>
    </source>
</evidence>
<dbReference type="KEGG" id="hir:HETIRDRAFT_437235"/>
<dbReference type="GeneID" id="20674938"/>
<accession>W4JNG8</accession>
<organism evidence="2 3">
    <name type="scientific">Heterobasidion irregulare (strain TC 32-1)</name>
    <dbReference type="NCBI Taxonomy" id="747525"/>
    <lineage>
        <taxon>Eukaryota</taxon>
        <taxon>Fungi</taxon>
        <taxon>Dikarya</taxon>
        <taxon>Basidiomycota</taxon>
        <taxon>Agaricomycotina</taxon>
        <taxon>Agaricomycetes</taxon>
        <taxon>Russulales</taxon>
        <taxon>Bondarzewiaceae</taxon>
        <taxon>Heterobasidion</taxon>
        <taxon>Heterobasidion annosum species complex</taxon>
    </lineage>
</organism>
<name>W4JNG8_HETIT</name>
<dbReference type="eggNOG" id="ENOG502SNI7">
    <property type="taxonomic scope" value="Eukaryota"/>
</dbReference>
<dbReference type="STRING" id="747525.W4JNG8"/>
<protein>
    <submittedName>
        <fullName evidence="2">Uncharacterized protein</fullName>
    </submittedName>
</protein>
<feature type="compositionally biased region" description="Polar residues" evidence="1">
    <location>
        <begin position="24"/>
        <end position="37"/>
    </location>
</feature>
<dbReference type="HOGENOM" id="CLU_026023_0_0_1"/>
<reference evidence="2 3" key="1">
    <citation type="journal article" date="2012" name="New Phytol.">
        <title>Insight into trade-off between wood decay and parasitism from the genome of a fungal forest pathogen.</title>
        <authorList>
            <person name="Olson A."/>
            <person name="Aerts A."/>
            <person name="Asiegbu F."/>
            <person name="Belbahri L."/>
            <person name="Bouzid O."/>
            <person name="Broberg A."/>
            <person name="Canback B."/>
            <person name="Coutinho P.M."/>
            <person name="Cullen D."/>
            <person name="Dalman K."/>
            <person name="Deflorio G."/>
            <person name="van Diepen L.T."/>
            <person name="Dunand C."/>
            <person name="Duplessis S."/>
            <person name="Durling M."/>
            <person name="Gonthier P."/>
            <person name="Grimwood J."/>
            <person name="Fossdal C.G."/>
            <person name="Hansson D."/>
            <person name="Henrissat B."/>
            <person name="Hietala A."/>
            <person name="Himmelstrand K."/>
            <person name="Hoffmeister D."/>
            <person name="Hogberg N."/>
            <person name="James T.Y."/>
            <person name="Karlsson M."/>
            <person name="Kohler A."/>
            <person name="Kues U."/>
            <person name="Lee Y.H."/>
            <person name="Lin Y.C."/>
            <person name="Lind M."/>
            <person name="Lindquist E."/>
            <person name="Lombard V."/>
            <person name="Lucas S."/>
            <person name="Lunden K."/>
            <person name="Morin E."/>
            <person name="Murat C."/>
            <person name="Park J."/>
            <person name="Raffaello T."/>
            <person name="Rouze P."/>
            <person name="Salamov A."/>
            <person name="Schmutz J."/>
            <person name="Solheim H."/>
            <person name="Stahlberg J."/>
            <person name="Velez H."/>
            <person name="de Vries R.P."/>
            <person name="Wiebenga A."/>
            <person name="Woodward S."/>
            <person name="Yakovlev I."/>
            <person name="Garbelotto M."/>
            <person name="Martin F."/>
            <person name="Grigoriev I.V."/>
            <person name="Stenlid J."/>
        </authorList>
    </citation>
    <scope>NUCLEOTIDE SEQUENCE [LARGE SCALE GENOMIC DNA]</scope>
    <source>
        <strain evidence="2 3">TC 32-1</strain>
    </source>
</reference>
<dbReference type="AlphaFoldDB" id="W4JNG8"/>
<dbReference type="OrthoDB" id="2959034at2759"/>
<dbReference type="EMBL" id="KI925467">
    <property type="protein sequence ID" value="ETW74610.1"/>
    <property type="molecule type" value="Genomic_DNA"/>
</dbReference>
<feature type="region of interest" description="Disordered" evidence="1">
    <location>
        <begin position="1"/>
        <end position="65"/>
    </location>
</feature>
<feature type="compositionally biased region" description="Polar residues" evidence="1">
    <location>
        <begin position="377"/>
        <end position="392"/>
    </location>
</feature>
<feature type="compositionally biased region" description="Polar residues" evidence="1">
    <location>
        <begin position="320"/>
        <end position="340"/>
    </location>
</feature>
<keyword evidence="3" id="KW-1185">Reference proteome</keyword>
<sequence>MMIIDKPDKKTGPTPVEAPPSYASALQTNGSSATTYSPDPKVGYTPSQPYPAALFPPAPKKPGKPNRRWFSFGISKTAKQVRSTTQDILRDLVKQHPATEFASVLDSCAEACAAHGVSLSQIIQDPFIENHLAVYWAIIKRPSDCVKLYSSNIHANPESDALVMALLAASSPISATTISEVRLACLANSDHALFQRIKRRFDAFSLLSGADAILLATNGVRMEDRGDNITVEDVRGNARAFVARFEIIQFQLRMRVSKKVDVEFIAKGRFWRLSFLVTPETHINVHHRAGSWLVVLTLLEHSPPTWIDSQLIISEPPSSPSFDSRTSNVPTPSPSDTLPSYPSVRYQAPPQHPARDSIFRSKGKKPKPVVNLRIKSGSKQLSPQSSQSNGPHQITVPLEDSLMGADLQYEGSSYIDSSGTLNATLEAHLMKPDSDCIIC</sequence>
<proteinExistence type="predicted"/>
<feature type="region of interest" description="Disordered" evidence="1">
    <location>
        <begin position="317"/>
        <end position="369"/>
    </location>
</feature>
<evidence type="ECO:0000313" key="3">
    <source>
        <dbReference type="Proteomes" id="UP000030671"/>
    </source>
</evidence>